<dbReference type="EMBL" id="CAJC01000005">
    <property type="protein sequence ID" value="CCI51442.1"/>
    <property type="molecule type" value="Genomic_DNA"/>
</dbReference>
<comment type="caution">
    <text evidence="1">The sequence shown here is derived from an EMBL/GenBank/DDBJ whole genome shotgun (WGS) entry which is preliminary data.</text>
</comment>
<evidence type="ECO:0000313" key="1">
    <source>
        <dbReference type="EMBL" id="CCI51442.1"/>
    </source>
</evidence>
<gene>
    <name evidence="1" type="ORF">BN13_1020007</name>
</gene>
<keyword evidence="2" id="KW-1185">Reference proteome</keyword>
<protein>
    <submittedName>
        <fullName evidence="1">Uncharacterized protein</fullName>
    </submittedName>
</protein>
<dbReference type="RefSeq" id="WP_048547916.1">
    <property type="nucleotide sequence ID" value="NZ_HF571038.1"/>
</dbReference>
<dbReference type="STRING" id="1193518.BN13_1020007"/>
<proteinExistence type="predicted"/>
<organism evidence="1 2">
    <name type="scientific">Nostocoides jenkinsii Ben 74</name>
    <dbReference type="NCBI Taxonomy" id="1193518"/>
    <lineage>
        <taxon>Bacteria</taxon>
        <taxon>Bacillati</taxon>
        <taxon>Actinomycetota</taxon>
        <taxon>Actinomycetes</taxon>
        <taxon>Micrococcales</taxon>
        <taxon>Intrasporangiaceae</taxon>
        <taxon>Nostocoides</taxon>
    </lineage>
</organism>
<dbReference type="AlphaFoldDB" id="A0A077M9I6"/>
<reference evidence="1 2" key="1">
    <citation type="journal article" date="2013" name="ISME J.">
        <title>A metabolic model for members of the genus Tetrasphaera involved in enhanced biological phosphorus removal.</title>
        <authorList>
            <person name="Kristiansen R."/>
            <person name="Nguyen H.T.T."/>
            <person name="Saunders A.M."/>
            <person name="Nielsen J.L."/>
            <person name="Wimmer R."/>
            <person name="Le V.Q."/>
            <person name="McIlroy S.J."/>
            <person name="Petrovski S."/>
            <person name="Seviour R.J."/>
            <person name="Calteau A."/>
            <person name="Nielsen K.L."/>
            <person name="Nielsen P.H."/>
        </authorList>
    </citation>
    <scope>NUCLEOTIDE SEQUENCE [LARGE SCALE GENOMIC DNA]</scope>
    <source>
        <strain evidence="1 2">Ben 74</strain>
    </source>
</reference>
<name>A0A077M9I6_9MICO</name>
<sequence>MSEYHWLCVGADQEPVGWAPVGTRLPTFPTQGDAEAWLAESWADLADHGVDEVSLMHFEDMVYGPMSLEPPA</sequence>
<evidence type="ECO:0000313" key="2">
    <source>
        <dbReference type="Proteomes" id="UP000035720"/>
    </source>
</evidence>
<accession>A0A077M9I6</accession>
<dbReference type="OrthoDB" id="3214648at2"/>
<dbReference type="Proteomes" id="UP000035720">
    <property type="component" value="Unassembled WGS sequence"/>
</dbReference>